<protein>
    <submittedName>
        <fullName evidence="8">DoxX family protein</fullName>
    </submittedName>
</protein>
<sequence length="146" mass="15814">MSNWSDHPPVTGRLGALVRPMTLVRFCVGFFYLPHVLAKITNFPGTVGFFTAAGFPAPEFFVVLSAIMELSVASALLSGKFVKYAALLSAGLMLVAALAQMNAKGVGWLWNLGGVEYLVYWAIVSFAVFLDAWRESPGLFGYAKTL</sequence>
<comment type="subcellular location">
    <subcellularLocation>
        <location evidence="1">Cell membrane</location>
        <topology evidence="1">Multi-pass membrane protein</topology>
    </subcellularLocation>
</comment>
<feature type="transmembrane region" description="Helical" evidence="7">
    <location>
        <begin position="84"/>
        <end position="102"/>
    </location>
</feature>
<keyword evidence="6 7" id="KW-0472">Membrane</keyword>
<comment type="similarity">
    <text evidence="2">Belongs to the DoxX family.</text>
</comment>
<feature type="transmembrane region" description="Helical" evidence="7">
    <location>
        <begin position="108"/>
        <end position="130"/>
    </location>
</feature>
<name>A0A2W5QFD6_RHOSU</name>
<evidence type="ECO:0000313" key="8">
    <source>
        <dbReference type="EMBL" id="PZQ50170.1"/>
    </source>
</evidence>
<dbReference type="InterPro" id="IPR032808">
    <property type="entry name" value="DoxX"/>
</dbReference>
<gene>
    <name evidence="8" type="ORF">DI556_08875</name>
</gene>
<dbReference type="AlphaFoldDB" id="A0A2W5QFD6"/>
<evidence type="ECO:0000256" key="2">
    <source>
        <dbReference type="ARBA" id="ARBA00006679"/>
    </source>
</evidence>
<organism evidence="8 9">
    <name type="scientific">Rhodovulum sulfidophilum</name>
    <name type="common">Rhodobacter sulfidophilus</name>
    <dbReference type="NCBI Taxonomy" id="35806"/>
    <lineage>
        <taxon>Bacteria</taxon>
        <taxon>Pseudomonadati</taxon>
        <taxon>Pseudomonadota</taxon>
        <taxon>Alphaproteobacteria</taxon>
        <taxon>Rhodobacterales</taxon>
        <taxon>Paracoccaceae</taxon>
        <taxon>Rhodovulum</taxon>
    </lineage>
</organism>
<keyword evidence="3" id="KW-1003">Cell membrane</keyword>
<dbReference type="InterPro" id="IPR051907">
    <property type="entry name" value="DoxX-like_oxidoreductase"/>
</dbReference>
<keyword evidence="5 7" id="KW-1133">Transmembrane helix</keyword>
<evidence type="ECO:0000256" key="1">
    <source>
        <dbReference type="ARBA" id="ARBA00004651"/>
    </source>
</evidence>
<dbReference type="GO" id="GO:0005886">
    <property type="term" value="C:plasma membrane"/>
    <property type="evidence" value="ECO:0007669"/>
    <property type="project" value="UniProtKB-SubCell"/>
</dbReference>
<dbReference type="Proteomes" id="UP000249185">
    <property type="component" value="Unassembled WGS sequence"/>
</dbReference>
<keyword evidence="4 7" id="KW-0812">Transmembrane</keyword>
<evidence type="ECO:0000256" key="5">
    <source>
        <dbReference type="ARBA" id="ARBA00022989"/>
    </source>
</evidence>
<evidence type="ECO:0000256" key="4">
    <source>
        <dbReference type="ARBA" id="ARBA00022692"/>
    </source>
</evidence>
<reference evidence="8 9" key="1">
    <citation type="submission" date="2017-08" db="EMBL/GenBank/DDBJ databases">
        <title>Infants hospitalized years apart are colonized by the same room-sourced microbial strains.</title>
        <authorList>
            <person name="Brooks B."/>
            <person name="Olm M.R."/>
            <person name="Firek B.A."/>
            <person name="Baker R."/>
            <person name="Thomas B.C."/>
            <person name="Morowitz M.J."/>
            <person name="Banfield J.F."/>
        </authorList>
    </citation>
    <scope>NUCLEOTIDE SEQUENCE [LARGE SCALE GENOMIC DNA]</scope>
    <source>
        <strain evidence="8">S2_005_002_R2_34</strain>
    </source>
</reference>
<accession>A0A2W5QFD6</accession>
<dbReference type="PANTHER" id="PTHR33452">
    <property type="entry name" value="OXIDOREDUCTASE CATD-RELATED"/>
    <property type="match status" value="1"/>
</dbReference>
<dbReference type="EMBL" id="QFPW01000005">
    <property type="protein sequence ID" value="PZQ50170.1"/>
    <property type="molecule type" value="Genomic_DNA"/>
</dbReference>
<evidence type="ECO:0000256" key="7">
    <source>
        <dbReference type="SAM" id="Phobius"/>
    </source>
</evidence>
<evidence type="ECO:0000313" key="9">
    <source>
        <dbReference type="Proteomes" id="UP000249185"/>
    </source>
</evidence>
<evidence type="ECO:0000256" key="6">
    <source>
        <dbReference type="ARBA" id="ARBA00023136"/>
    </source>
</evidence>
<proteinExistence type="inferred from homology"/>
<evidence type="ECO:0000256" key="3">
    <source>
        <dbReference type="ARBA" id="ARBA00022475"/>
    </source>
</evidence>
<feature type="transmembrane region" description="Helical" evidence="7">
    <location>
        <begin position="23"/>
        <end position="40"/>
    </location>
</feature>
<comment type="caution">
    <text evidence="8">The sequence shown here is derived from an EMBL/GenBank/DDBJ whole genome shotgun (WGS) entry which is preliminary data.</text>
</comment>
<dbReference type="Pfam" id="PF07681">
    <property type="entry name" value="DoxX"/>
    <property type="match status" value="1"/>
</dbReference>
<dbReference type="PANTHER" id="PTHR33452:SF1">
    <property type="entry name" value="INNER MEMBRANE PROTEIN YPHA-RELATED"/>
    <property type="match status" value="1"/>
</dbReference>